<keyword evidence="4" id="KW-0436">Ligase</keyword>
<feature type="domain" description="ATP-grasp" evidence="12">
    <location>
        <begin position="134"/>
        <end position="328"/>
    </location>
</feature>
<dbReference type="SUPFAM" id="SSF52440">
    <property type="entry name" value="PreATP-grasp domain"/>
    <property type="match status" value="2"/>
</dbReference>
<proteinExistence type="inferred from homology"/>
<evidence type="ECO:0000259" key="12">
    <source>
        <dbReference type="PROSITE" id="PS50975"/>
    </source>
</evidence>
<keyword evidence="6 11" id="KW-0547">Nucleotide-binding</keyword>
<evidence type="ECO:0000313" key="13">
    <source>
        <dbReference type="EMBL" id="MBM6939936.1"/>
    </source>
</evidence>
<evidence type="ECO:0000256" key="8">
    <source>
        <dbReference type="ARBA" id="ARBA00023211"/>
    </source>
</evidence>
<dbReference type="Gene3D" id="3.30.470.20">
    <property type="entry name" value="ATP-grasp fold, B domain"/>
    <property type="match status" value="1"/>
</dbReference>
<sequence>MKPLTTKPTALIIGAGSDNFQQGGELDYATLEIASTMKRGGFMTVLVDDNPFSASLDTTEAIDCRHVLPLTSRSVIKLINQYHPQVIVPTLGGRRAFEIMQTVSESGILTEQDIQISGVPEATIRQVNNPVLLNQTLRRLDAPTKKIATFDNYQSALEMAREVGFPVVVRAVFPKSLRMRRIVQDPDELREAVSTGIQLSRSGQVLVQQSLAGLKEIEVLVMRDASGTMMQLGMTEDIDPIGIHAGDSMAVLPAQTLLDREIQDMRNTAFAITRKLRIVGVNHVQFAFDAEQNRYYVIKNSPYFDRITTFTELATGYPISRVVGHLYAGELLRNIRLDHGLTKHTAVTEPVMDRTAVRMPVFPFNQLSTHKLKLGTQKKSIGSTIGIGRSLIEAIIKSVADYQSGWHNGYIKMIQRISDDQLDQLLIHPEGDRLYSLLEAIRRGYSEKELAELTKIDSYYFAQLKRLIDLQSEILKLQDSPVMLKEAKYWGIGDGKIAELWGEETADIAKLRDQHQINRTFKEIDPSAGEYDQHTNAFYSTFELENESVEESNHSILVIGSGGRHLGNGNANDYVVGKVMQELKVHGNKTILVNDNPSSPAMSSLYVDKLYIEPLVVETITDIIRVEQPTMLMIASNESELYERLKEHYGDTITLMPIPTEDQIEDVVSTEPLLEYNALFDGQYVYPLGITAALQIDDHMNYRTVAKRYPTTSSPAATKQVTELGEQRVRILQKPGLYQVLIRADEMDHYQIEMCRPLPATDIAFLSKVLKLDLPAVITRLALNKFSGKLLVKSMKQQANQTQTAVYRALFPFSALQIKETPTANKVMGAEMQFID</sequence>
<keyword evidence="14" id="KW-1185">Reference proteome</keyword>
<comment type="cofactor">
    <cofactor evidence="2">
        <name>Mg(2+)</name>
        <dbReference type="ChEBI" id="CHEBI:18420"/>
    </cofactor>
</comment>
<evidence type="ECO:0000256" key="9">
    <source>
        <dbReference type="ARBA" id="ARBA00044063"/>
    </source>
</evidence>
<dbReference type="SUPFAM" id="SSF48108">
    <property type="entry name" value="Carbamoyl phosphate synthetase, large subunit connection domain"/>
    <property type="match status" value="1"/>
</dbReference>
<dbReference type="PANTHER" id="PTHR11405">
    <property type="entry name" value="CARBAMOYLTRANSFERASE FAMILY MEMBER"/>
    <property type="match status" value="1"/>
</dbReference>
<dbReference type="EMBL" id="JACJKU010000002">
    <property type="protein sequence ID" value="MBM6939936.1"/>
    <property type="molecule type" value="Genomic_DNA"/>
</dbReference>
<gene>
    <name evidence="13" type="ORF">H5975_00270</name>
</gene>
<dbReference type="Pfam" id="PF02787">
    <property type="entry name" value="CPSase_L_D3"/>
    <property type="match status" value="1"/>
</dbReference>
<name>A0ABS2GVM9_9LACO</name>
<dbReference type="PANTHER" id="PTHR11405:SF53">
    <property type="entry name" value="CARBAMOYL-PHOSPHATE SYNTHASE [AMMONIA], MITOCHONDRIAL"/>
    <property type="match status" value="1"/>
</dbReference>
<dbReference type="PROSITE" id="PS50975">
    <property type="entry name" value="ATP_GRASP"/>
    <property type="match status" value="1"/>
</dbReference>
<dbReference type="InterPro" id="IPR011761">
    <property type="entry name" value="ATP-grasp"/>
</dbReference>
<comment type="similarity">
    <text evidence="3">Belongs to the CarB family.</text>
</comment>
<dbReference type="InterPro" id="IPR005483">
    <property type="entry name" value="CPSase_dom"/>
</dbReference>
<dbReference type="InterPro" id="IPR016185">
    <property type="entry name" value="PreATP-grasp_dom_sf"/>
</dbReference>
<evidence type="ECO:0000256" key="10">
    <source>
        <dbReference type="ARBA" id="ARBA00047359"/>
    </source>
</evidence>
<dbReference type="Pfam" id="PF25596">
    <property type="entry name" value="CPSase_L_D1"/>
    <property type="match status" value="2"/>
</dbReference>
<evidence type="ECO:0000256" key="7">
    <source>
        <dbReference type="ARBA" id="ARBA00022840"/>
    </source>
</evidence>
<dbReference type="Proteomes" id="UP000785625">
    <property type="component" value="Unassembled WGS sequence"/>
</dbReference>
<keyword evidence="8" id="KW-0464">Manganese</keyword>
<dbReference type="EC" id="6.3.4.16" evidence="9"/>
<evidence type="ECO:0000256" key="3">
    <source>
        <dbReference type="ARBA" id="ARBA00009799"/>
    </source>
</evidence>
<dbReference type="Gene3D" id="3.30.1490.20">
    <property type="entry name" value="ATP-grasp fold, A domain"/>
    <property type="match status" value="1"/>
</dbReference>
<accession>A0ABS2GVM9</accession>
<dbReference type="InterPro" id="IPR036897">
    <property type="entry name" value="CarbamoylP_synth_lsu_oligo_sf"/>
</dbReference>
<evidence type="ECO:0000256" key="6">
    <source>
        <dbReference type="ARBA" id="ARBA00022741"/>
    </source>
</evidence>
<comment type="cofactor">
    <cofactor evidence="1">
        <name>Mn(2+)</name>
        <dbReference type="ChEBI" id="CHEBI:29035"/>
    </cofactor>
</comment>
<comment type="caution">
    <text evidence="13">The sequence shown here is derived from an EMBL/GenBank/DDBJ whole genome shotgun (WGS) entry which is preliminary data.</text>
</comment>
<reference evidence="13 14" key="1">
    <citation type="journal article" date="2021" name="Sci. Rep.">
        <title>The distribution of antibiotic resistance genes in chicken gut microbiota commensals.</title>
        <authorList>
            <person name="Juricova H."/>
            <person name="Matiasovicova J."/>
            <person name="Kubasova T."/>
            <person name="Cejkova D."/>
            <person name="Rychlik I."/>
        </authorList>
    </citation>
    <scope>NUCLEOTIDE SEQUENCE [LARGE SCALE GENOMIC DNA]</scope>
    <source>
        <strain evidence="13 14">An574</strain>
    </source>
</reference>
<evidence type="ECO:0000256" key="5">
    <source>
        <dbReference type="ARBA" id="ARBA00022737"/>
    </source>
</evidence>
<evidence type="ECO:0000313" key="14">
    <source>
        <dbReference type="Proteomes" id="UP000785625"/>
    </source>
</evidence>
<dbReference type="Pfam" id="PF02786">
    <property type="entry name" value="CPSase_L_D2"/>
    <property type="match status" value="1"/>
</dbReference>
<dbReference type="Gene3D" id="1.10.1030.10">
    <property type="entry name" value="Carbamoyl-phosphate synthetase, large subunit oligomerisation domain"/>
    <property type="match status" value="1"/>
</dbReference>
<dbReference type="InterPro" id="IPR005480">
    <property type="entry name" value="CPSase_lsu_oligo"/>
</dbReference>
<dbReference type="Gene3D" id="3.40.50.20">
    <property type="match status" value="2"/>
</dbReference>
<keyword evidence="5" id="KW-0677">Repeat</keyword>
<evidence type="ECO:0000256" key="4">
    <source>
        <dbReference type="ARBA" id="ARBA00022598"/>
    </source>
</evidence>
<dbReference type="InterPro" id="IPR005479">
    <property type="entry name" value="CPAse_ATP-bd"/>
</dbReference>
<keyword evidence="7 11" id="KW-0067">ATP-binding</keyword>
<dbReference type="InterPro" id="IPR013815">
    <property type="entry name" value="ATP_grasp_subdomain_1"/>
</dbReference>
<dbReference type="SMART" id="SM01096">
    <property type="entry name" value="CPSase_L_D3"/>
    <property type="match status" value="1"/>
</dbReference>
<evidence type="ECO:0000256" key="11">
    <source>
        <dbReference type="PROSITE-ProRule" id="PRU00409"/>
    </source>
</evidence>
<organism evidence="13 14">
    <name type="scientific">Limosilactobacillus coleohominis</name>
    <dbReference type="NCBI Taxonomy" id="181675"/>
    <lineage>
        <taxon>Bacteria</taxon>
        <taxon>Bacillati</taxon>
        <taxon>Bacillota</taxon>
        <taxon>Bacilli</taxon>
        <taxon>Lactobacillales</taxon>
        <taxon>Lactobacillaceae</taxon>
        <taxon>Limosilactobacillus</taxon>
    </lineage>
</organism>
<evidence type="ECO:0000256" key="1">
    <source>
        <dbReference type="ARBA" id="ARBA00001936"/>
    </source>
</evidence>
<evidence type="ECO:0000256" key="2">
    <source>
        <dbReference type="ARBA" id="ARBA00001946"/>
    </source>
</evidence>
<comment type="catalytic activity">
    <reaction evidence="10">
        <text>hydrogencarbonate + NH4(+) + 2 ATP = carbamoyl phosphate + 2 ADP + phosphate + 2 H(+)</text>
        <dbReference type="Rhea" id="RHEA:18029"/>
        <dbReference type="ChEBI" id="CHEBI:15378"/>
        <dbReference type="ChEBI" id="CHEBI:17544"/>
        <dbReference type="ChEBI" id="CHEBI:28938"/>
        <dbReference type="ChEBI" id="CHEBI:30616"/>
        <dbReference type="ChEBI" id="CHEBI:43474"/>
        <dbReference type="ChEBI" id="CHEBI:58228"/>
        <dbReference type="ChEBI" id="CHEBI:456216"/>
        <dbReference type="EC" id="6.3.4.16"/>
    </reaction>
</comment>
<dbReference type="PRINTS" id="PR00098">
    <property type="entry name" value="CPSASE"/>
</dbReference>
<protein>
    <recommendedName>
        <fullName evidence="9">carbamoyl-phosphate synthase (ammonia)</fullName>
        <ecNumber evidence="9">6.3.4.16</ecNumber>
    </recommendedName>
</protein>
<dbReference type="InterPro" id="IPR058047">
    <property type="entry name" value="CPSase_preATP-grasp"/>
</dbReference>
<dbReference type="SUPFAM" id="SSF56059">
    <property type="entry name" value="Glutathione synthetase ATP-binding domain-like"/>
    <property type="match status" value="1"/>
</dbReference>